<proteinExistence type="predicted"/>
<accession>A0AAW2FRI2</accession>
<organism evidence="1 2">
    <name type="scientific">Cardiocondyla obscurior</name>
    <dbReference type="NCBI Taxonomy" id="286306"/>
    <lineage>
        <taxon>Eukaryota</taxon>
        <taxon>Metazoa</taxon>
        <taxon>Ecdysozoa</taxon>
        <taxon>Arthropoda</taxon>
        <taxon>Hexapoda</taxon>
        <taxon>Insecta</taxon>
        <taxon>Pterygota</taxon>
        <taxon>Neoptera</taxon>
        <taxon>Endopterygota</taxon>
        <taxon>Hymenoptera</taxon>
        <taxon>Apocrita</taxon>
        <taxon>Aculeata</taxon>
        <taxon>Formicoidea</taxon>
        <taxon>Formicidae</taxon>
        <taxon>Myrmicinae</taxon>
        <taxon>Cardiocondyla</taxon>
    </lineage>
</organism>
<protein>
    <submittedName>
        <fullName evidence="1">Uncharacterized protein</fullName>
    </submittedName>
</protein>
<gene>
    <name evidence="1" type="ORF">PUN28_008895</name>
</gene>
<reference evidence="1 2" key="1">
    <citation type="submission" date="2023-03" db="EMBL/GenBank/DDBJ databases">
        <title>High recombination rates correlate with genetic variation in Cardiocondyla obscurior ants.</title>
        <authorList>
            <person name="Errbii M."/>
        </authorList>
    </citation>
    <scope>NUCLEOTIDE SEQUENCE [LARGE SCALE GENOMIC DNA]</scope>
    <source>
        <strain evidence="1">Alpha-2009</strain>
        <tissue evidence="1">Whole body</tissue>
    </source>
</reference>
<name>A0AAW2FRI2_9HYME</name>
<keyword evidence="2" id="KW-1185">Reference proteome</keyword>
<dbReference type="AlphaFoldDB" id="A0AAW2FRI2"/>
<sequence>MTGETLVNNTMWHSMLGQLIESAVRSKSGVRASYKAELIERVVRGDDDAAETLNDFEVVLTVQSVIGRESSD</sequence>
<evidence type="ECO:0000313" key="1">
    <source>
        <dbReference type="EMBL" id="KAL0117815.1"/>
    </source>
</evidence>
<comment type="caution">
    <text evidence="1">The sequence shown here is derived from an EMBL/GenBank/DDBJ whole genome shotgun (WGS) entry which is preliminary data.</text>
</comment>
<dbReference type="EMBL" id="JADYXP020000008">
    <property type="protein sequence ID" value="KAL0117815.1"/>
    <property type="molecule type" value="Genomic_DNA"/>
</dbReference>
<dbReference type="Proteomes" id="UP001430953">
    <property type="component" value="Unassembled WGS sequence"/>
</dbReference>
<evidence type="ECO:0000313" key="2">
    <source>
        <dbReference type="Proteomes" id="UP001430953"/>
    </source>
</evidence>